<dbReference type="AlphaFoldDB" id="A0AAW6T0I2"/>
<sequence length="226" mass="25223">MNSKQNYPHVSARDSQIYRKQKHLMKVSGEGLVNAQPDMAEITLGVVTENIDVSTAQSENTRVMSRIIQAFLQMGIANDEIKTVDYRIDVQYENENGKIIRQGYKVTHLIKVIIKEINLTGNVIDVAEQNGANMIAYIQFTLAQPEAYYHQALSLALKDAQQKAATITKQLAISFYHIPVKITEISSAPSTSPFHVALFAKSEGTPIQTGQTQIKAMIEAEFVYFS</sequence>
<dbReference type="InterPro" id="IPR007497">
    <property type="entry name" value="SIMPL/DUF541"/>
</dbReference>
<organism evidence="1 2">
    <name type="scientific">Heyndrickxia oleronia</name>
    <dbReference type="NCBI Taxonomy" id="38875"/>
    <lineage>
        <taxon>Bacteria</taxon>
        <taxon>Bacillati</taxon>
        <taxon>Bacillota</taxon>
        <taxon>Bacilli</taxon>
        <taxon>Bacillales</taxon>
        <taxon>Bacillaceae</taxon>
        <taxon>Heyndrickxia</taxon>
    </lineage>
</organism>
<dbReference type="GO" id="GO:0006974">
    <property type="term" value="P:DNA damage response"/>
    <property type="evidence" value="ECO:0007669"/>
    <property type="project" value="TreeGrafter"/>
</dbReference>
<dbReference type="RefSeq" id="WP_280619224.1">
    <property type="nucleotide sequence ID" value="NZ_JAROYP010000035.1"/>
</dbReference>
<dbReference type="Pfam" id="PF04402">
    <property type="entry name" value="SIMPL"/>
    <property type="match status" value="1"/>
</dbReference>
<proteinExistence type="predicted"/>
<accession>A0AAW6T0I2</accession>
<dbReference type="PANTHER" id="PTHR34387">
    <property type="entry name" value="SLR1258 PROTEIN"/>
    <property type="match status" value="1"/>
</dbReference>
<dbReference type="PANTHER" id="PTHR34387:SF1">
    <property type="entry name" value="PERIPLASMIC IMMUNOGENIC PROTEIN"/>
    <property type="match status" value="1"/>
</dbReference>
<protein>
    <submittedName>
        <fullName evidence="1">SIMPL domain-containing protein</fullName>
    </submittedName>
</protein>
<gene>
    <name evidence="1" type="ORF">P5X88_26735</name>
</gene>
<comment type="caution">
    <text evidence="1">The sequence shown here is derived from an EMBL/GenBank/DDBJ whole genome shotgun (WGS) entry which is preliminary data.</text>
</comment>
<dbReference type="EMBL" id="JAROYP010000035">
    <property type="protein sequence ID" value="MDH5164529.1"/>
    <property type="molecule type" value="Genomic_DNA"/>
</dbReference>
<dbReference type="InterPro" id="IPR052022">
    <property type="entry name" value="26kDa_periplasmic_antigen"/>
</dbReference>
<dbReference type="Gene3D" id="3.30.70.2970">
    <property type="entry name" value="Protein of unknown function (DUF541), domain 2"/>
    <property type="match status" value="1"/>
</dbReference>
<dbReference type="Proteomes" id="UP001159179">
    <property type="component" value="Unassembled WGS sequence"/>
</dbReference>
<evidence type="ECO:0000313" key="1">
    <source>
        <dbReference type="EMBL" id="MDH5164529.1"/>
    </source>
</evidence>
<dbReference type="Gene3D" id="3.30.110.170">
    <property type="entry name" value="Protein of unknown function (DUF541), domain 1"/>
    <property type="match status" value="1"/>
</dbReference>
<reference evidence="1" key="1">
    <citation type="submission" date="2023-03" db="EMBL/GenBank/DDBJ databases">
        <title>Bacterial isolates from washroom surfaces on a university campus.</title>
        <authorList>
            <person name="Holman D.B."/>
            <person name="Gzyl K.E."/>
            <person name="Taheri A.E."/>
        </authorList>
    </citation>
    <scope>NUCLEOTIDE SEQUENCE</scope>
    <source>
        <strain evidence="1">RD03</strain>
    </source>
</reference>
<evidence type="ECO:0000313" key="2">
    <source>
        <dbReference type="Proteomes" id="UP001159179"/>
    </source>
</evidence>
<name>A0AAW6T0I2_9BACI</name>